<feature type="domain" description="Ubiquitin-like" evidence="1">
    <location>
        <begin position="79"/>
        <end position="154"/>
    </location>
</feature>
<dbReference type="EMBL" id="UZAE01000812">
    <property type="protein sequence ID" value="VDN97741.1"/>
    <property type="molecule type" value="Genomic_DNA"/>
</dbReference>
<accession>A0A0R3T4A3</accession>
<dbReference type="Proteomes" id="UP000278807">
    <property type="component" value="Unassembled WGS sequence"/>
</dbReference>
<dbReference type="GO" id="GO:0031593">
    <property type="term" value="F:polyubiquitin modification-dependent protein binding"/>
    <property type="evidence" value="ECO:0007669"/>
    <property type="project" value="TreeGrafter"/>
</dbReference>
<reference evidence="4" key="1">
    <citation type="submission" date="2017-02" db="UniProtKB">
        <authorList>
            <consortium name="WormBaseParasite"/>
        </authorList>
    </citation>
    <scope>IDENTIFICATION</scope>
</reference>
<dbReference type="CDD" id="cd17039">
    <property type="entry name" value="Ubl_ubiquitin_like"/>
    <property type="match status" value="2"/>
</dbReference>
<dbReference type="AlphaFoldDB" id="A0A0R3T4A3"/>
<dbReference type="GO" id="GO:0005829">
    <property type="term" value="C:cytosol"/>
    <property type="evidence" value="ECO:0007669"/>
    <property type="project" value="TreeGrafter"/>
</dbReference>
<dbReference type="WBParaSite" id="HNAJ_0000188301-mRNA-1">
    <property type="protein sequence ID" value="HNAJ_0000188301-mRNA-1"/>
    <property type="gene ID" value="HNAJ_0000188301"/>
</dbReference>
<dbReference type="InterPro" id="IPR000626">
    <property type="entry name" value="Ubiquitin-like_dom"/>
</dbReference>
<dbReference type="PANTHER" id="PTHR10677">
    <property type="entry name" value="UBIQUILIN"/>
    <property type="match status" value="1"/>
</dbReference>
<dbReference type="InterPro" id="IPR015496">
    <property type="entry name" value="Ubiquilin"/>
</dbReference>
<feature type="domain" description="Ubiquitin-like" evidence="1">
    <location>
        <begin position="1"/>
        <end position="74"/>
    </location>
</feature>
<proteinExistence type="predicted"/>
<evidence type="ECO:0000313" key="3">
    <source>
        <dbReference type="Proteomes" id="UP000278807"/>
    </source>
</evidence>
<keyword evidence="3" id="KW-1185">Reference proteome</keyword>
<protein>
    <submittedName>
        <fullName evidence="4">Ubiquitin-like domain-containing protein</fullName>
    </submittedName>
</protein>
<evidence type="ECO:0000313" key="4">
    <source>
        <dbReference type="WBParaSite" id="HNAJ_0000188301-mRNA-1"/>
    </source>
</evidence>
<evidence type="ECO:0000313" key="2">
    <source>
        <dbReference type="EMBL" id="VDN97741.1"/>
    </source>
</evidence>
<dbReference type="GO" id="GO:0006511">
    <property type="term" value="P:ubiquitin-dependent protein catabolic process"/>
    <property type="evidence" value="ECO:0007669"/>
    <property type="project" value="TreeGrafter"/>
</dbReference>
<dbReference type="Gene3D" id="3.10.20.90">
    <property type="entry name" value="Phosphatidylinositol 3-kinase Catalytic Subunit, Chain A, domain 1"/>
    <property type="match status" value="2"/>
</dbReference>
<dbReference type="SUPFAM" id="SSF54236">
    <property type="entry name" value="Ubiquitin-like"/>
    <property type="match status" value="2"/>
</dbReference>
<dbReference type="SMART" id="SM00213">
    <property type="entry name" value="UBQ"/>
    <property type="match status" value="2"/>
</dbReference>
<dbReference type="InterPro" id="IPR029071">
    <property type="entry name" value="Ubiquitin-like_domsf"/>
</dbReference>
<dbReference type="PROSITE" id="PS50053">
    <property type="entry name" value="UBIQUITIN_2"/>
    <property type="match status" value="2"/>
</dbReference>
<dbReference type="Pfam" id="PF00240">
    <property type="entry name" value="ubiquitin"/>
    <property type="match status" value="2"/>
</dbReference>
<dbReference type="PANTHER" id="PTHR10677:SF3">
    <property type="entry name" value="FI07626P-RELATED"/>
    <property type="match status" value="1"/>
</dbReference>
<gene>
    <name evidence="2" type="ORF">HNAJ_LOCUS1882</name>
</gene>
<sequence>MHIKLESLKHDLGIVELEPTCLVYHLRQEACQRCSIGSKGVILIFNGFFLEDELTIKDCGIYDGCTVLVVLSQRLITPILLNIRFSPELVITSQLKPDSEIRELRDKVINNLKETIESGVLTYKGQILQENRKLGDYRIESNSNLLFELKEISSEIQSLSVDKALSMADGVCKSDDDITENLYEAPDCAESKFNHDSVLRIQGSTLTSPGTESLTLVSSTSTPFIDVHSISRISKHRRPSIFNQNGELKLNQYSEKVVDHIVTNEAELFKNRAPRLPIFHCDSVSSDFENELSDLDRFIAERIDSLRLNDTPSEMIITPRPQNAFEKVVLNFQLENGETIPISMNPSADLDKAVPELSRQTGIAVQKLKLQSYGDTISYKTKFRECVEIYEGKIELIFLP</sequence>
<evidence type="ECO:0000259" key="1">
    <source>
        <dbReference type="PROSITE" id="PS50053"/>
    </source>
</evidence>
<name>A0A0R3T4A3_RODNA</name>
<reference evidence="2 3" key="2">
    <citation type="submission" date="2018-11" db="EMBL/GenBank/DDBJ databases">
        <authorList>
            <consortium name="Pathogen Informatics"/>
        </authorList>
    </citation>
    <scope>NUCLEOTIDE SEQUENCE [LARGE SCALE GENOMIC DNA]</scope>
</reference>
<organism evidence="4">
    <name type="scientific">Rodentolepis nana</name>
    <name type="common">Dwarf tapeworm</name>
    <name type="synonym">Hymenolepis nana</name>
    <dbReference type="NCBI Taxonomy" id="102285"/>
    <lineage>
        <taxon>Eukaryota</taxon>
        <taxon>Metazoa</taxon>
        <taxon>Spiralia</taxon>
        <taxon>Lophotrochozoa</taxon>
        <taxon>Platyhelminthes</taxon>
        <taxon>Cestoda</taxon>
        <taxon>Eucestoda</taxon>
        <taxon>Cyclophyllidea</taxon>
        <taxon>Hymenolepididae</taxon>
        <taxon>Rodentolepis</taxon>
    </lineage>
</organism>